<evidence type="ECO:0000313" key="10">
    <source>
        <dbReference type="Proteomes" id="UP001230504"/>
    </source>
</evidence>
<dbReference type="InterPro" id="IPR049326">
    <property type="entry name" value="Rhodopsin_dom_fungi"/>
</dbReference>
<accession>A0AAD8PJ19</accession>
<evidence type="ECO:0000313" key="9">
    <source>
        <dbReference type="EMBL" id="KAK1561743.1"/>
    </source>
</evidence>
<evidence type="ECO:0000259" key="8">
    <source>
        <dbReference type="Pfam" id="PF20684"/>
    </source>
</evidence>
<reference evidence="9" key="1">
    <citation type="submission" date="2021-06" db="EMBL/GenBank/DDBJ databases">
        <title>Comparative genomics, transcriptomics and evolutionary studies reveal genomic signatures of adaptation to plant cell wall in hemibiotrophic fungi.</title>
        <authorList>
            <consortium name="DOE Joint Genome Institute"/>
            <person name="Baroncelli R."/>
            <person name="Diaz J.F."/>
            <person name="Benocci T."/>
            <person name="Peng M."/>
            <person name="Battaglia E."/>
            <person name="Haridas S."/>
            <person name="Andreopoulos W."/>
            <person name="Labutti K."/>
            <person name="Pangilinan J."/>
            <person name="Floch G.L."/>
            <person name="Makela M.R."/>
            <person name="Henrissat B."/>
            <person name="Grigoriev I.V."/>
            <person name="Crouch J.A."/>
            <person name="De Vries R.P."/>
            <person name="Sukno S.A."/>
            <person name="Thon M.R."/>
        </authorList>
    </citation>
    <scope>NUCLEOTIDE SEQUENCE</scope>
    <source>
        <strain evidence="9">CBS 125086</strain>
    </source>
</reference>
<name>A0AAD8PJ19_9PEZI</name>
<feature type="transmembrane region" description="Helical" evidence="7">
    <location>
        <begin position="49"/>
        <end position="67"/>
    </location>
</feature>
<keyword evidence="10" id="KW-1185">Reference proteome</keyword>
<comment type="subcellular location">
    <subcellularLocation>
        <location evidence="1">Membrane</location>
        <topology evidence="1">Multi-pass membrane protein</topology>
    </subcellularLocation>
</comment>
<feature type="transmembrane region" description="Helical" evidence="7">
    <location>
        <begin position="219"/>
        <end position="238"/>
    </location>
</feature>
<comment type="similarity">
    <text evidence="5">Belongs to the SAT4 family.</text>
</comment>
<dbReference type="AlphaFoldDB" id="A0AAD8PJ19"/>
<dbReference type="GeneID" id="85435477"/>
<evidence type="ECO:0000256" key="3">
    <source>
        <dbReference type="ARBA" id="ARBA00022989"/>
    </source>
</evidence>
<keyword evidence="2 7" id="KW-0812">Transmembrane</keyword>
<sequence>MWETSADVHLEKDDTYLPEVWAWYAMGAFVILLRYVVRIRTVRISGFRGDDYLALLYLALYTINLYVVQVTYYTGANIDIPAAAVPSLSDHDVAVLELGSKLEFLSWYTYPGCIWVLKFTVLCFYNRLTLGVLRRRTMKALFWLCGTSYLVLCMTVTFSCRPFSDNWRIRPLPGPECTFRPQNFWVLVSLNILTDAALLSIPIPILWQLRVSLGRKIGVGILLSSGVFVISTAIVRAVTTLGGSHSIININRWGFRELAIGLLTVTMPVLSPLATRAFWRRGPYIRDFYDRVAGARSRNDALFGNRLGNMVLRYIDEEAGDEVFRSLDRAKQSGEAEYEPGYAARGESYGKDNSETHEMGAMSGGTSTRSIPSVKET</sequence>
<evidence type="ECO:0000256" key="2">
    <source>
        <dbReference type="ARBA" id="ARBA00022692"/>
    </source>
</evidence>
<feature type="transmembrane region" description="Helical" evidence="7">
    <location>
        <begin position="184"/>
        <end position="207"/>
    </location>
</feature>
<evidence type="ECO:0000256" key="7">
    <source>
        <dbReference type="SAM" id="Phobius"/>
    </source>
</evidence>
<evidence type="ECO:0000256" key="1">
    <source>
        <dbReference type="ARBA" id="ARBA00004141"/>
    </source>
</evidence>
<feature type="transmembrane region" description="Helical" evidence="7">
    <location>
        <begin position="20"/>
        <end position="37"/>
    </location>
</feature>
<dbReference type="PANTHER" id="PTHR33048">
    <property type="entry name" value="PTH11-LIKE INTEGRAL MEMBRANE PROTEIN (AFU_ORTHOLOGUE AFUA_5G11245)"/>
    <property type="match status" value="1"/>
</dbReference>
<dbReference type="InterPro" id="IPR052337">
    <property type="entry name" value="SAT4-like"/>
</dbReference>
<keyword evidence="4 7" id="KW-0472">Membrane</keyword>
<evidence type="ECO:0000256" key="4">
    <source>
        <dbReference type="ARBA" id="ARBA00023136"/>
    </source>
</evidence>
<feature type="transmembrane region" description="Helical" evidence="7">
    <location>
        <begin position="107"/>
        <end position="128"/>
    </location>
</feature>
<proteinExistence type="inferred from homology"/>
<dbReference type="RefSeq" id="XP_060406837.1">
    <property type="nucleotide sequence ID" value="XM_060551237.1"/>
</dbReference>
<feature type="transmembrane region" description="Helical" evidence="7">
    <location>
        <begin position="258"/>
        <end position="279"/>
    </location>
</feature>
<dbReference type="Proteomes" id="UP001230504">
    <property type="component" value="Unassembled WGS sequence"/>
</dbReference>
<keyword evidence="3 7" id="KW-1133">Transmembrane helix</keyword>
<feature type="compositionally biased region" description="Basic and acidic residues" evidence="6">
    <location>
        <begin position="348"/>
        <end position="358"/>
    </location>
</feature>
<feature type="region of interest" description="Disordered" evidence="6">
    <location>
        <begin position="331"/>
        <end position="377"/>
    </location>
</feature>
<dbReference type="Pfam" id="PF20684">
    <property type="entry name" value="Fung_rhodopsin"/>
    <property type="match status" value="1"/>
</dbReference>
<dbReference type="EMBL" id="JAHLJV010000235">
    <property type="protein sequence ID" value="KAK1561743.1"/>
    <property type="molecule type" value="Genomic_DNA"/>
</dbReference>
<evidence type="ECO:0000256" key="6">
    <source>
        <dbReference type="SAM" id="MobiDB-lite"/>
    </source>
</evidence>
<gene>
    <name evidence="9" type="ORF">LY79DRAFT_173697</name>
</gene>
<protein>
    <recommendedName>
        <fullName evidence="8">Rhodopsin domain-containing protein</fullName>
    </recommendedName>
</protein>
<organism evidence="9 10">
    <name type="scientific">Colletotrichum navitas</name>
    <dbReference type="NCBI Taxonomy" id="681940"/>
    <lineage>
        <taxon>Eukaryota</taxon>
        <taxon>Fungi</taxon>
        <taxon>Dikarya</taxon>
        <taxon>Ascomycota</taxon>
        <taxon>Pezizomycotina</taxon>
        <taxon>Sordariomycetes</taxon>
        <taxon>Hypocreomycetidae</taxon>
        <taxon>Glomerellales</taxon>
        <taxon>Glomerellaceae</taxon>
        <taxon>Colletotrichum</taxon>
        <taxon>Colletotrichum graminicola species complex</taxon>
    </lineage>
</organism>
<feature type="transmembrane region" description="Helical" evidence="7">
    <location>
        <begin position="140"/>
        <end position="164"/>
    </location>
</feature>
<evidence type="ECO:0000256" key="5">
    <source>
        <dbReference type="ARBA" id="ARBA00038359"/>
    </source>
</evidence>
<dbReference type="GO" id="GO:0016020">
    <property type="term" value="C:membrane"/>
    <property type="evidence" value="ECO:0007669"/>
    <property type="project" value="UniProtKB-SubCell"/>
</dbReference>
<dbReference type="PANTHER" id="PTHR33048:SF2">
    <property type="entry name" value="SRPK"/>
    <property type="match status" value="1"/>
</dbReference>
<comment type="caution">
    <text evidence="9">The sequence shown here is derived from an EMBL/GenBank/DDBJ whole genome shotgun (WGS) entry which is preliminary data.</text>
</comment>
<feature type="domain" description="Rhodopsin" evidence="8">
    <location>
        <begin position="33"/>
        <end position="275"/>
    </location>
</feature>